<dbReference type="EMBL" id="VXIT01000005">
    <property type="protein sequence ID" value="KAA6412867.1"/>
    <property type="molecule type" value="Genomic_DNA"/>
</dbReference>
<name>A0A5M8PV15_9LECA</name>
<gene>
    <name evidence="2" type="ORF">FRX48_03860</name>
</gene>
<sequence length="125" mass="13722">MRCAVRQRSDKTTMCTSGIIRRYPITGHSPYQGNSHIPQPHLPILTSILEHSRALHLTNQPNPTDNASTTSSLPHPLNATIPTTSTKPSVFPPPQGLFPNQTKPHPTPSTPPPQRYLPHPIPPPI</sequence>
<feature type="compositionally biased region" description="Polar residues" evidence="1">
    <location>
        <begin position="57"/>
        <end position="73"/>
    </location>
</feature>
<feature type="region of interest" description="Disordered" evidence="1">
    <location>
        <begin position="54"/>
        <end position="125"/>
    </location>
</feature>
<evidence type="ECO:0000313" key="3">
    <source>
        <dbReference type="Proteomes" id="UP000324767"/>
    </source>
</evidence>
<evidence type="ECO:0000313" key="2">
    <source>
        <dbReference type="EMBL" id="KAA6412867.1"/>
    </source>
</evidence>
<organism evidence="2 3">
    <name type="scientific">Lasallia pustulata</name>
    <dbReference type="NCBI Taxonomy" id="136370"/>
    <lineage>
        <taxon>Eukaryota</taxon>
        <taxon>Fungi</taxon>
        <taxon>Dikarya</taxon>
        <taxon>Ascomycota</taxon>
        <taxon>Pezizomycotina</taxon>
        <taxon>Lecanoromycetes</taxon>
        <taxon>OSLEUM clade</taxon>
        <taxon>Umbilicariomycetidae</taxon>
        <taxon>Umbilicariales</taxon>
        <taxon>Umbilicariaceae</taxon>
        <taxon>Lasallia</taxon>
    </lineage>
</organism>
<comment type="caution">
    <text evidence="2">The sequence shown here is derived from an EMBL/GenBank/DDBJ whole genome shotgun (WGS) entry which is preliminary data.</text>
</comment>
<accession>A0A5M8PV15</accession>
<reference evidence="2 3" key="1">
    <citation type="submission" date="2019-09" db="EMBL/GenBank/DDBJ databases">
        <title>The hologenome of the rock-dwelling lichen Lasallia pustulata.</title>
        <authorList>
            <person name="Greshake Tzovaras B."/>
            <person name="Segers F."/>
            <person name="Bicker A."/>
            <person name="Dal Grande F."/>
            <person name="Otte J."/>
            <person name="Hankeln T."/>
            <person name="Schmitt I."/>
            <person name="Ebersberger I."/>
        </authorList>
    </citation>
    <scope>NUCLEOTIDE SEQUENCE [LARGE SCALE GENOMIC DNA]</scope>
    <source>
        <strain evidence="2">A1-1</strain>
    </source>
</reference>
<dbReference type="AlphaFoldDB" id="A0A5M8PV15"/>
<protein>
    <submittedName>
        <fullName evidence="2">Uncharacterized protein</fullName>
    </submittedName>
</protein>
<feature type="compositionally biased region" description="Pro residues" evidence="1">
    <location>
        <begin position="105"/>
        <end position="125"/>
    </location>
</feature>
<evidence type="ECO:0000256" key="1">
    <source>
        <dbReference type="SAM" id="MobiDB-lite"/>
    </source>
</evidence>
<dbReference type="Proteomes" id="UP000324767">
    <property type="component" value="Unassembled WGS sequence"/>
</dbReference>
<proteinExistence type="predicted"/>